<feature type="compositionally biased region" description="Polar residues" evidence="1">
    <location>
        <begin position="149"/>
        <end position="164"/>
    </location>
</feature>
<name>A0ABX6JYU7_9MICO</name>
<keyword evidence="3" id="KW-1185">Reference proteome</keyword>
<feature type="compositionally biased region" description="Polar residues" evidence="1">
    <location>
        <begin position="232"/>
        <end position="259"/>
    </location>
</feature>
<evidence type="ECO:0008006" key="4">
    <source>
        <dbReference type="Google" id="ProtNLM"/>
    </source>
</evidence>
<feature type="compositionally biased region" description="Low complexity" evidence="1">
    <location>
        <begin position="128"/>
        <end position="146"/>
    </location>
</feature>
<evidence type="ECO:0000313" key="3">
    <source>
        <dbReference type="Proteomes" id="UP000503441"/>
    </source>
</evidence>
<organism evidence="2 3">
    <name type="scientific">Leucobacter coleopterorum</name>
    <dbReference type="NCBI Taxonomy" id="2714933"/>
    <lineage>
        <taxon>Bacteria</taxon>
        <taxon>Bacillati</taxon>
        <taxon>Actinomycetota</taxon>
        <taxon>Actinomycetes</taxon>
        <taxon>Micrococcales</taxon>
        <taxon>Microbacteriaceae</taxon>
        <taxon>Leucobacter</taxon>
    </lineage>
</organism>
<dbReference type="Proteomes" id="UP000503441">
    <property type="component" value="Chromosome"/>
</dbReference>
<dbReference type="EMBL" id="CP049933">
    <property type="protein sequence ID" value="QIM17970.1"/>
    <property type="molecule type" value="Genomic_DNA"/>
</dbReference>
<protein>
    <recommendedName>
        <fullName evidence="4">DNA polymerase-3 subunit gamma/tau</fullName>
    </recommendedName>
</protein>
<reference evidence="2 3" key="1">
    <citation type="submission" date="2020-03" db="EMBL/GenBank/DDBJ databases">
        <title>Leucobacter sp. nov., isolated from beetles.</title>
        <authorList>
            <person name="Hyun D.-W."/>
            <person name="Bae J.-W."/>
        </authorList>
    </citation>
    <scope>NUCLEOTIDE SEQUENCE [LARGE SCALE GENOMIC DNA]</scope>
    <source>
        <strain evidence="2 3">HDW9A</strain>
    </source>
</reference>
<feature type="compositionally biased region" description="Polar residues" evidence="1">
    <location>
        <begin position="188"/>
        <end position="197"/>
    </location>
</feature>
<sequence>MWPDLLEEILERDREAWNAVRSVVPLSLESDVLAVGLASQSDLAAFKSVGAGPLREAILSAVGVRVKYVPKRLPEGHAAGPQNAPRETQTGSAADAEEPHRAGQSSGPVNQTSQSTRANSDDPEQRAAARLSALGPALAAPAWADPQPDSVSSIAEVLETSSTPDPEITAAHKNPQPTVDSSEEPSAEQATSEQTSAEAPDAYVEPSDDLYGDGDPYAEGDPCAESSAGIAQDTSAQSQSQMQEQTYSAPEGATSSQESADPEPPKRSK</sequence>
<evidence type="ECO:0000256" key="1">
    <source>
        <dbReference type="SAM" id="MobiDB-lite"/>
    </source>
</evidence>
<proteinExistence type="predicted"/>
<feature type="region of interest" description="Disordered" evidence="1">
    <location>
        <begin position="74"/>
        <end position="269"/>
    </location>
</feature>
<accession>A0ABX6JYU7</accession>
<evidence type="ECO:0000313" key="2">
    <source>
        <dbReference type="EMBL" id="QIM17970.1"/>
    </source>
</evidence>
<gene>
    <name evidence="2" type="ORF">G7066_03470</name>
</gene>
<feature type="compositionally biased region" description="Polar residues" evidence="1">
    <location>
        <begin position="103"/>
        <end position="118"/>
    </location>
</feature>
<feature type="compositionally biased region" description="Acidic residues" evidence="1">
    <location>
        <begin position="206"/>
        <end position="218"/>
    </location>
</feature>